<proteinExistence type="predicted"/>
<evidence type="ECO:0000313" key="3">
    <source>
        <dbReference type="Proteomes" id="UP000321405"/>
    </source>
</evidence>
<sequence length="167" mass="17212">MADLPTSDKARRVLDRLRASGDRLVTAESCTGGLIAATLTDIAGSSDCIEGGFVTYSNALKNTALAVSHLSLETNGAISEVVAVEMAFGALQATADATIAVSVTGIAGPEGGTPDKPVGTVCIGLVRGTHTPYHEINRFEGDRAAIRKASCDRVFDLLLDPPQTASP</sequence>
<gene>
    <name evidence="2" type="ORF">SSA02_08530</name>
</gene>
<dbReference type="OrthoDB" id="9801454at2"/>
<dbReference type="Pfam" id="PF02464">
    <property type="entry name" value="CinA"/>
    <property type="match status" value="1"/>
</dbReference>
<dbReference type="NCBIfam" id="TIGR00199">
    <property type="entry name" value="PncC_domain"/>
    <property type="match status" value="1"/>
</dbReference>
<feature type="domain" description="CinA C-terminal" evidence="1">
    <location>
        <begin position="9"/>
        <end position="159"/>
    </location>
</feature>
<evidence type="ECO:0000313" key="2">
    <source>
        <dbReference type="EMBL" id="GEL01690.1"/>
    </source>
</evidence>
<dbReference type="InterPro" id="IPR036653">
    <property type="entry name" value="CinA-like_C"/>
</dbReference>
<dbReference type="SUPFAM" id="SSF142433">
    <property type="entry name" value="CinA-like"/>
    <property type="match status" value="1"/>
</dbReference>
<dbReference type="RefSeq" id="WP_147092714.1">
    <property type="nucleotide sequence ID" value="NZ_BJVC01000002.1"/>
</dbReference>
<dbReference type="EMBL" id="BJVC01000002">
    <property type="protein sequence ID" value="GEL01690.1"/>
    <property type="molecule type" value="Genomic_DNA"/>
</dbReference>
<dbReference type="Proteomes" id="UP000321405">
    <property type="component" value="Unassembled WGS sequence"/>
</dbReference>
<dbReference type="InterPro" id="IPR008136">
    <property type="entry name" value="CinA_C"/>
</dbReference>
<keyword evidence="3" id="KW-1185">Reference proteome</keyword>
<organism evidence="2 3">
    <name type="scientific">Swaminathania salitolerans</name>
    <dbReference type="NCBI Taxonomy" id="182838"/>
    <lineage>
        <taxon>Bacteria</taxon>
        <taxon>Pseudomonadati</taxon>
        <taxon>Pseudomonadota</taxon>
        <taxon>Alphaproteobacteria</taxon>
        <taxon>Acetobacterales</taxon>
        <taxon>Acetobacteraceae</taxon>
        <taxon>Swaminathania</taxon>
    </lineage>
</organism>
<dbReference type="Gene3D" id="3.90.950.20">
    <property type="entry name" value="CinA-like"/>
    <property type="match status" value="1"/>
</dbReference>
<dbReference type="AlphaFoldDB" id="A0A511BMX2"/>
<name>A0A511BMX2_9PROT</name>
<protein>
    <recommendedName>
        <fullName evidence="1">CinA C-terminal domain-containing protein</fullName>
    </recommendedName>
</protein>
<comment type="caution">
    <text evidence="2">The sequence shown here is derived from an EMBL/GenBank/DDBJ whole genome shotgun (WGS) entry which is preliminary data.</text>
</comment>
<evidence type="ECO:0000259" key="1">
    <source>
        <dbReference type="Pfam" id="PF02464"/>
    </source>
</evidence>
<accession>A0A511BMX2</accession>
<reference evidence="2 3" key="1">
    <citation type="submission" date="2019-07" db="EMBL/GenBank/DDBJ databases">
        <title>Whole genome shotgun sequence of Swaminathania salitolerans NBRC 104436.</title>
        <authorList>
            <person name="Hosoyama A."/>
            <person name="Uohara A."/>
            <person name="Ohji S."/>
            <person name="Ichikawa N."/>
        </authorList>
    </citation>
    <scope>NUCLEOTIDE SEQUENCE [LARGE SCALE GENOMIC DNA]</scope>
    <source>
        <strain evidence="2 3">NBRC 104436</strain>
    </source>
</reference>